<evidence type="ECO:0000259" key="7">
    <source>
        <dbReference type="Pfam" id="PF08281"/>
    </source>
</evidence>
<dbReference type="SUPFAM" id="SSF88659">
    <property type="entry name" value="Sigma3 and sigma4 domains of RNA polymerase sigma factors"/>
    <property type="match status" value="1"/>
</dbReference>
<dbReference type="InterPro" id="IPR014284">
    <property type="entry name" value="RNA_pol_sigma-70_dom"/>
</dbReference>
<dbReference type="InterPro" id="IPR013249">
    <property type="entry name" value="RNA_pol_sigma70_r4_t2"/>
</dbReference>
<dbReference type="Gene3D" id="1.10.1740.10">
    <property type="match status" value="1"/>
</dbReference>
<keyword evidence="4" id="KW-0238">DNA-binding</keyword>
<dbReference type="InterPro" id="IPR039425">
    <property type="entry name" value="RNA_pol_sigma-70-like"/>
</dbReference>
<dbReference type="PANTHER" id="PTHR43133:SF8">
    <property type="entry name" value="RNA POLYMERASE SIGMA FACTOR HI_1459-RELATED"/>
    <property type="match status" value="1"/>
</dbReference>
<dbReference type="GO" id="GO:0003677">
    <property type="term" value="F:DNA binding"/>
    <property type="evidence" value="ECO:0007669"/>
    <property type="project" value="UniProtKB-KW"/>
</dbReference>
<dbReference type="GO" id="GO:0006352">
    <property type="term" value="P:DNA-templated transcription initiation"/>
    <property type="evidence" value="ECO:0007669"/>
    <property type="project" value="InterPro"/>
</dbReference>
<dbReference type="Pfam" id="PF08281">
    <property type="entry name" value="Sigma70_r4_2"/>
    <property type="match status" value="1"/>
</dbReference>
<dbReference type="OrthoDB" id="9782108at2"/>
<dbReference type="AlphaFoldDB" id="A0A4U0GXU3"/>
<keyword evidence="3" id="KW-0731">Sigma factor</keyword>
<dbReference type="GO" id="GO:0016987">
    <property type="term" value="F:sigma factor activity"/>
    <property type="evidence" value="ECO:0007669"/>
    <property type="project" value="UniProtKB-KW"/>
</dbReference>
<accession>A0A4U0GXU3</accession>
<dbReference type="Proteomes" id="UP000309872">
    <property type="component" value="Unassembled WGS sequence"/>
</dbReference>
<dbReference type="InterPro" id="IPR013324">
    <property type="entry name" value="RNA_pol_sigma_r3/r4-like"/>
</dbReference>
<evidence type="ECO:0000256" key="3">
    <source>
        <dbReference type="ARBA" id="ARBA00023082"/>
    </source>
</evidence>
<dbReference type="InterPro" id="IPR013325">
    <property type="entry name" value="RNA_pol_sigma_r2"/>
</dbReference>
<comment type="similarity">
    <text evidence="1">Belongs to the sigma-70 factor family. ECF subfamily.</text>
</comment>
<evidence type="ECO:0000256" key="2">
    <source>
        <dbReference type="ARBA" id="ARBA00023015"/>
    </source>
</evidence>
<gene>
    <name evidence="8" type="ORF">FAZ19_15675</name>
</gene>
<evidence type="ECO:0000256" key="4">
    <source>
        <dbReference type="ARBA" id="ARBA00023125"/>
    </source>
</evidence>
<evidence type="ECO:0000313" key="8">
    <source>
        <dbReference type="EMBL" id="TJY64021.1"/>
    </source>
</evidence>
<dbReference type="SUPFAM" id="SSF88946">
    <property type="entry name" value="Sigma2 domain of RNA polymerase sigma factors"/>
    <property type="match status" value="1"/>
</dbReference>
<evidence type="ECO:0000259" key="6">
    <source>
        <dbReference type="Pfam" id="PF04542"/>
    </source>
</evidence>
<feature type="domain" description="RNA polymerase sigma factor 70 region 4 type 2" evidence="7">
    <location>
        <begin position="122"/>
        <end position="174"/>
    </location>
</feature>
<keyword evidence="2" id="KW-0805">Transcription regulation</keyword>
<dbReference type="Pfam" id="PF04542">
    <property type="entry name" value="Sigma70_r2"/>
    <property type="match status" value="1"/>
</dbReference>
<keyword evidence="9" id="KW-1185">Reference proteome</keyword>
<organism evidence="8 9">
    <name type="scientific">Sphingobacterium alkalisoli</name>
    <dbReference type="NCBI Taxonomy" id="1874115"/>
    <lineage>
        <taxon>Bacteria</taxon>
        <taxon>Pseudomonadati</taxon>
        <taxon>Bacteroidota</taxon>
        <taxon>Sphingobacteriia</taxon>
        <taxon>Sphingobacteriales</taxon>
        <taxon>Sphingobacteriaceae</taxon>
        <taxon>Sphingobacterium</taxon>
    </lineage>
</organism>
<reference evidence="8 9" key="1">
    <citation type="submission" date="2019-04" db="EMBL/GenBank/DDBJ databases">
        <title>Sphingobacterium olei sp. nov., isolated from oil-contaminated soil.</title>
        <authorList>
            <person name="Liu B."/>
        </authorList>
    </citation>
    <scope>NUCLEOTIDE SEQUENCE [LARGE SCALE GENOMIC DNA]</scope>
    <source>
        <strain evidence="8 9">Y3L14</strain>
    </source>
</reference>
<feature type="domain" description="RNA polymerase sigma-70 region 2" evidence="6">
    <location>
        <begin position="12"/>
        <end position="78"/>
    </location>
</feature>
<dbReference type="InterPro" id="IPR036388">
    <property type="entry name" value="WH-like_DNA-bd_sf"/>
</dbReference>
<evidence type="ECO:0000313" key="9">
    <source>
        <dbReference type="Proteomes" id="UP000309872"/>
    </source>
</evidence>
<dbReference type="InterPro" id="IPR007627">
    <property type="entry name" value="RNA_pol_sigma70_r2"/>
</dbReference>
<keyword evidence="5" id="KW-0804">Transcription</keyword>
<sequence>MEKPAEATTCWVQLYSDSLYSWALHKTSNKETAEDLVQETFLVAVKSFDSFKGDSNPKTWLFAILNNKINDYYRKNYRTPIVNDEAIFDRLFDNTGHWRPEQIPLQWAEQNENILHDNEFQHALHNCLKKLPSNWFSAIQLKYIEEKKGSEICQELGITDTNFWQILHRAKLQLRKCLEINWFKR</sequence>
<comment type="caution">
    <text evidence="8">The sequence shown here is derived from an EMBL/GenBank/DDBJ whole genome shotgun (WGS) entry which is preliminary data.</text>
</comment>
<name>A0A4U0GXU3_9SPHI</name>
<dbReference type="Gene3D" id="1.10.10.10">
    <property type="entry name" value="Winged helix-like DNA-binding domain superfamily/Winged helix DNA-binding domain"/>
    <property type="match status" value="1"/>
</dbReference>
<dbReference type="PANTHER" id="PTHR43133">
    <property type="entry name" value="RNA POLYMERASE ECF-TYPE SIGMA FACTO"/>
    <property type="match status" value="1"/>
</dbReference>
<dbReference type="EMBL" id="SUKA01000005">
    <property type="protein sequence ID" value="TJY64021.1"/>
    <property type="molecule type" value="Genomic_DNA"/>
</dbReference>
<dbReference type="NCBIfam" id="TIGR02937">
    <property type="entry name" value="sigma70-ECF"/>
    <property type="match status" value="1"/>
</dbReference>
<dbReference type="CDD" id="cd06171">
    <property type="entry name" value="Sigma70_r4"/>
    <property type="match status" value="1"/>
</dbReference>
<protein>
    <submittedName>
        <fullName evidence="8">Sigma-70 family RNA polymerase sigma factor</fullName>
    </submittedName>
</protein>
<evidence type="ECO:0000256" key="1">
    <source>
        <dbReference type="ARBA" id="ARBA00010641"/>
    </source>
</evidence>
<proteinExistence type="inferred from homology"/>
<evidence type="ECO:0000256" key="5">
    <source>
        <dbReference type="ARBA" id="ARBA00023163"/>
    </source>
</evidence>